<gene>
    <name evidence="4" type="ORF">CALVIDRAFT_531744</name>
</gene>
<evidence type="ECO:0000313" key="5">
    <source>
        <dbReference type="Proteomes" id="UP000076738"/>
    </source>
</evidence>
<keyword evidence="5" id="KW-1185">Reference proteome</keyword>
<dbReference type="GO" id="GO:0055087">
    <property type="term" value="C:Ski complex"/>
    <property type="evidence" value="ECO:0007669"/>
    <property type="project" value="InterPro"/>
</dbReference>
<feature type="region of interest" description="Disordered" evidence="3">
    <location>
        <begin position="122"/>
        <end position="161"/>
    </location>
</feature>
<evidence type="ECO:0000256" key="2">
    <source>
        <dbReference type="ARBA" id="ARBA00022803"/>
    </source>
</evidence>
<dbReference type="PANTHER" id="PTHR15704">
    <property type="entry name" value="SUPERKILLER 3 PROTEIN-RELATED"/>
    <property type="match status" value="1"/>
</dbReference>
<evidence type="ECO:0000313" key="4">
    <source>
        <dbReference type="EMBL" id="KZO89976.1"/>
    </source>
</evidence>
<accession>A0A167FYB4</accession>
<sequence length="601" mass="65844">MQNTYGPPPTKYIPESQSSGKGKQAPAAAGSEETVWELPMIDILQHQQGNRLSLLSRMPTDAALTLAFYPKPIRTRQPDGSTEVSSPPILADIHATQTEQLDVLRSEVNRYKMVLGPQRRLATSSACVTPPASRGSSSTKPSAARRRSSSMRRSEAARTLAEGFAEEGECELREVVARRTIEGQGRLEKGEAPKWYPPENAWAWKALGRQSISSGSRSALPSRRSRTPYARTRRTRPLGSSLGMRPREAATLQIDNKTAHVEQLGFLYLFYQDVELANHAFLPAQTLDPDQPLAWVGPAMLSAVMETKPMQARCLSMRYSHPQSFIACQLLHSSKLVMGLALNWSRRETSSSPGSEQIASSSPSALWIIPTANGPPPRPSCTYMGSSVYNLARSTSPSSVQEAIALLEKEYETSEDKAIEGRYAVANEKPRSITVVEWQERGSVAVVQQRDQSPTPSYVTIHRAQAPPDTGMAHFLLNELETTRSTLETTPQQLPEAYPEVGGHITPTLVKVLWVLGTEEARETAKSLLLEWFVSHSMMLASVANDLSSTSANPHNLSAINNLASISKIDALPSAERLSIDPGGEVNFLLSIHHLSNGMFS</sequence>
<dbReference type="AlphaFoldDB" id="A0A167FYB4"/>
<dbReference type="InterPro" id="IPR039226">
    <property type="entry name" value="Ski3/TTC37"/>
</dbReference>
<dbReference type="PANTHER" id="PTHR15704:SF7">
    <property type="entry name" value="SUPERKILLER COMPLEX PROTEIN 3"/>
    <property type="match status" value="1"/>
</dbReference>
<organism evidence="4 5">
    <name type="scientific">Calocera viscosa (strain TUFC12733)</name>
    <dbReference type="NCBI Taxonomy" id="1330018"/>
    <lineage>
        <taxon>Eukaryota</taxon>
        <taxon>Fungi</taxon>
        <taxon>Dikarya</taxon>
        <taxon>Basidiomycota</taxon>
        <taxon>Agaricomycotina</taxon>
        <taxon>Dacrymycetes</taxon>
        <taxon>Dacrymycetales</taxon>
        <taxon>Dacrymycetaceae</taxon>
        <taxon>Calocera</taxon>
    </lineage>
</organism>
<keyword evidence="1" id="KW-0677">Repeat</keyword>
<protein>
    <submittedName>
        <fullName evidence="4">Uncharacterized protein</fullName>
    </submittedName>
</protein>
<dbReference type="EMBL" id="KV417357">
    <property type="protein sequence ID" value="KZO89976.1"/>
    <property type="molecule type" value="Genomic_DNA"/>
</dbReference>
<name>A0A167FYB4_CALVF</name>
<proteinExistence type="predicted"/>
<reference evidence="4 5" key="1">
    <citation type="journal article" date="2016" name="Mol. Biol. Evol.">
        <title>Comparative Genomics of Early-Diverging Mushroom-Forming Fungi Provides Insights into the Origins of Lignocellulose Decay Capabilities.</title>
        <authorList>
            <person name="Nagy L.G."/>
            <person name="Riley R."/>
            <person name="Tritt A."/>
            <person name="Adam C."/>
            <person name="Daum C."/>
            <person name="Floudas D."/>
            <person name="Sun H."/>
            <person name="Yadav J.S."/>
            <person name="Pangilinan J."/>
            <person name="Larsson K.H."/>
            <person name="Matsuura K."/>
            <person name="Barry K."/>
            <person name="Labutti K."/>
            <person name="Kuo R."/>
            <person name="Ohm R.A."/>
            <person name="Bhattacharya S.S."/>
            <person name="Shirouzu T."/>
            <person name="Yoshinaga Y."/>
            <person name="Martin F.M."/>
            <person name="Grigoriev I.V."/>
            <person name="Hibbett D.S."/>
        </authorList>
    </citation>
    <scope>NUCLEOTIDE SEQUENCE [LARGE SCALE GENOMIC DNA]</scope>
    <source>
        <strain evidence="4 5">TUFC12733</strain>
    </source>
</reference>
<feature type="region of interest" description="Disordered" evidence="3">
    <location>
        <begin position="213"/>
        <end position="242"/>
    </location>
</feature>
<evidence type="ECO:0000256" key="1">
    <source>
        <dbReference type="ARBA" id="ARBA00022737"/>
    </source>
</evidence>
<dbReference type="STRING" id="1330018.A0A167FYB4"/>
<dbReference type="OrthoDB" id="421075at2759"/>
<dbReference type="Proteomes" id="UP000076738">
    <property type="component" value="Unassembled WGS sequence"/>
</dbReference>
<keyword evidence="2" id="KW-0802">TPR repeat</keyword>
<feature type="compositionally biased region" description="Pro residues" evidence="3">
    <location>
        <begin position="1"/>
        <end position="11"/>
    </location>
</feature>
<feature type="compositionally biased region" description="Basic residues" evidence="3">
    <location>
        <begin position="223"/>
        <end position="236"/>
    </location>
</feature>
<evidence type="ECO:0000256" key="3">
    <source>
        <dbReference type="SAM" id="MobiDB-lite"/>
    </source>
</evidence>
<feature type="region of interest" description="Disordered" evidence="3">
    <location>
        <begin position="1"/>
        <end position="31"/>
    </location>
</feature>
<dbReference type="GO" id="GO:0006401">
    <property type="term" value="P:RNA catabolic process"/>
    <property type="evidence" value="ECO:0007669"/>
    <property type="project" value="InterPro"/>
</dbReference>